<dbReference type="InterPro" id="IPR001680">
    <property type="entry name" value="WD40_rpt"/>
</dbReference>
<dbReference type="PROSITE" id="PS00678">
    <property type="entry name" value="WD_REPEATS_1"/>
    <property type="match status" value="1"/>
</dbReference>
<sequence length="598" mass="65572">MVVTLPGAQEIANAVPVAGSEIAPLPRPDVSPELEFRFKDGDACIDAVVALSDNKTVITGHRDRKIRVWDINAHKLTNVCDMPGEVYALALHPNQTTLAINCTRFTGYENNPVDAPDEVLFLWDIPTAKEIRRFRGQRCRSSSLAFAMQGDLLITPDHDSGKIIAWQTKLGSFRILPPILTVTACAAVAVAPDGESVVATSMFNYLQFFKLPGGNQLHIERNINQAATPVFASSGRLLAHETEWGMIWIYDLTSGKRRLLSCPSARYASGLAFSPDNRLLVYSGDNTNRMSIWDVSGKSIPISTWIPSTSELVTRLAVTPDGRHLIATHTQGAVSVFRMPIDIPKWKAPPPPDQAWLDRVHKLPAEEQVKEVTADLKRRNPEFNETLSVSQHGDGRVSGCGIETGQLEDLTSLRGFPALTALTIKAKEGRGRIWDISPLSGMMLTYLDLRSNFIYDLSPLTGMPLQTFLIDHNPVTDLSPLSGMRLESFGACCTPISDLTPLGGAPLRSTWLHGTHVKDLAPLRHAPLQSITFNALQDSDLSPLANMPLVDCELFIHGNQPGTPEQLKALRGIKTLKAIDGKPAEEFWKTIDAAPPKK</sequence>
<gene>
    <name evidence="13" type="ORF">FRUB_01692</name>
</gene>
<keyword evidence="6" id="KW-0235">DNA replication</keyword>
<dbReference type="GO" id="GO:0000781">
    <property type="term" value="C:chromosome, telomeric region"/>
    <property type="evidence" value="ECO:0007669"/>
    <property type="project" value="UniProtKB-SubCell"/>
</dbReference>
<evidence type="ECO:0000256" key="4">
    <source>
        <dbReference type="ARBA" id="ARBA00015536"/>
    </source>
</evidence>
<accession>A0A225DVG8</accession>
<comment type="caution">
    <text evidence="13">The sequence shown here is derived from an EMBL/GenBank/DDBJ whole genome shotgun (WGS) entry which is preliminary data.</text>
</comment>
<evidence type="ECO:0000256" key="9">
    <source>
        <dbReference type="ARBA" id="ARBA00022895"/>
    </source>
</evidence>
<evidence type="ECO:0000256" key="12">
    <source>
        <dbReference type="PROSITE-ProRule" id="PRU00221"/>
    </source>
</evidence>
<evidence type="ECO:0000256" key="3">
    <source>
        <dbReference type="ARBA" id="ARBA00007545"/>
    </source>
</evidence>
<evidence type="ECO:0000256" key="11">
    <source>
        <dbReference type="ARBA" id="ARBA00033046"/>
    </source>
</evidence>
<proteinExistence type="inferred from homology"/>
<dbReference type="SUPFAM" id="SSF101908">
    <property type="entry name" value="Putative isomerase YbhE"/>
    <property type="match status" value="1"/>
</dbReference>
<dbReference type="InterPro" id="IPR015943">
    <property type="entry name" value="WD40/YVTN_repeat-like_dom_sf"/>
</dbReference>
<dbReference type="SMART" id="SM00320">
    <property type="entry name" value="WD40"/>
    <property type="match status" value="4"/>
</dbReference>
<keyword evidence="9" id="KW-0158">Chromosome</keyword>
<protein>
    <recommendedName>
        <fullName evidence="4">Leucine-rich repeat and WD repeat-containing protein 1</fullName>
    </recommendedName>
    <alternativeName>
        <fullName evidence="11">Origin recognition complex-associated protein</fullName>
    </alternativeName>
</protein>
<organism evidence="13 14">
    <name type="scientific">Fimbriiglobus ruber</name>
    <dbReference type="NCBI Taxonomy" id="1908690"/>
    <lineage>
        <taxon>Bacteria</taxon>
        <taxon>Pseudomonadati</taxon>
        <taxon>Planctomycetota</taxon>
        <taxon>Planctomycetia</taxon>
        <taxon>Gemmatales</taxon>
        <taxon>Gemmataceae</taxon>
        <taxon>Fimbriiglobus</taxon>
    </lineage>
</organism>
<dbReference type="AlphaFoldDB" id="A0A225DVG8"/>
<dbReference type="PROSITE" id="PS50082">
    <property type="entry name" value="WD_REPEATS_2"/>
    <property type="match status" value="1"/>
</dbReference>
<dbReference type="GO" id="GO:0006260">
    <property type="term" value="P:DNA replication"/>
    <property type="evidence" value="ECO:0007669"/>
    <property type="project" value="UniProtKB-KW"/>
</dbReference>
<dbReference type="Gene3D" id="2.130.10.10">
    <property type="entry name" value="YVTN repeat-like/Quinoprotein amine dehydrogenase"/>
    <property type="match status" value="2"/>
</dbReference>
<evidence type="ECO:0000256" key="5">
    <source>
        <dbReference type="ARBA" id="ARBA00022574"/>
    </source>
</evidence>
<comment type="similarity">
    <text evidence="3">Belongs to the LRWD1 family.</text>
</comment>
<dbReference type="InterPro" id="IPR001611">
    <property type="entry name" value="Leu-rich_rpt"/>
</dbReference>
<keyword evidence="10" id="KW-0137">Centromere</keyword>
<dbReference type="Proteomes" id="UP000214646">
    <property type="component" value="Unassembled WGS sequence"/>
</dbReference>
<name>A0A225DVG8_9BACT</name>
<dbReference type="PANTHER" id="PTHR19848">
    <property type="entry name" value="WD40 REPEAT PROTEIN"/>
    <property type="match status" value="1"/>
</dbReference>
<evidence type="ECO:0000256" key="6">
    <source>
        <dbReference type="ARBA" id="ARBA00022705"/>
    </source>
</evidence>
<evidence type="ECO:0000256" key="7">
    <source>
        <dbReference type="ARBA" id="ARBA00022737"/>
    </source>
</evidence>
<keyword evidence="14" id="KW-1185">Reference proteome</keyword>
<evidence type="ECO:0000313" key="14">
    <source>
        <dbReference type="Proteomes" id="UP000214646"/>
    </source>
</evidence>
<feature type="repeat" description="WD" evidence="12">
    <location>
        <begin position="38"/>
        <end position="79"/>
    </location>
</feature>
<evidence type="ECO:0000256" key="2">
    <source>
        <dbReference type="ARBA" id="ARBA00004629"/>
    </source>
</evidence>
<keyword evidence="8" id="KW-0995">Kinetochore</keyword>
<dbReference type="Gene3D" id="3.80.10.10">
    <property type="entry name" value="Ribonuclease Inhibitor"/>
    <property type="match status" value="1"/>
</dbReference>
<keyword evidence="7" id="KW-0677">Repeat</keyword>
<comment type="subcellular location">
    <subcellularLocation>
        <location evidence="2">Chromosome</location>
        <location evidence="2">Centromere</location>
        <location evidence="2">Kinetochore</location>
    </subcellularLocation>
    <subcellularLocation>
        <location evidence="1">Chromosome</location>
        <location evidence="1">Telomere</location>
    </subcellularLocation>
</comment>
<dbReference type="InterPro" id="IPR032675">
    <property type="entry name" value="LRR_dom_sf"/>
</dbReference>
<evidence type="ECO:0000256" key="8">
    <source>
        <dbReference type="ARBA" id="ARBA00022838"/>
    </source>
</evidence>
<evidence type="ECO:0000313" key="13">
    <source>
        <dbReference type="EMBL" id="OWK45361.1"/>
    </source>
</evidence>
<dbReference type="SUPFAM" id="SSF52058">
    <property type="entry name" value="L domain-like"/>
    <property type="match status" value="1"/>
</dbReference>
<dbReference type="GO" id="GO:0000776">
    <property type="term" value="C:kinetochore"/>
    <property type="evidence" value="ECO:0007669"/>
    <property type="project" value="UniProtKB-KW"/>
</dbReference>
<keyword evidence="5 12" id="KW-0853">WD repeat</keyword>
<dbReference type="PROSITE" id="PS51450">
    <property type="entry name" value="LRR"/>
    <property type="match status" value="1"/>
</dbReference>
<dbReference type="InterPro" id="IPR019775">
    <property type="entry name" value="WD40_repeat_CS"/>
</dbReference>
<reference evidence="14" key="1">
    <citation type="submission" date="2017-06" db="EMBL/GenBank/DDBJ databases">
        <title>Genome analysis of Fimbriiglobus ruber SP5, the first member of the order Planctomycetales with confirmed chitinolytic capability.</title>
        <authorList>
            <person name="Ravin N.V."/>
            <person name="Rakitin A.L."/>
            <person name="Ivanova A.A."/>
            <person name="Beletsky A.V."/>
            <person name="Kulichevskaya I.S."/>
            <person name="Mardanov A.V."/>
            <person name="Dedysh S.N."/>
        </authorList>
    </citation>
    <scope>NUCLEOTIDE SEQUENCE [LARGE SCALE GENOMIC DNA]</scope>
    <source>
        <strain evidence="14">SP5</strain>
    </source>
</reference>
<evidence type="ECO:0000256" key="10">
    <source>
        <dbReference type="ARBA" id="ARBA00023328"/>
    </source>
</evidence>
<dbReference type="PANTHER" id="PTHR19848:SF8">
    <property type="entry name" value="F-BOX AND WD REPEAT DOMAIN CONTAINING 7"/>
    <property type="match status" value="1"/>
</dbReference>
<evidence type="ECO:0000256" key="1">
    <source>
        <dbReference type="ARBA" id="ARBA00004574"/>
    </source>
</evidence>
<keyword evidence="9" id="KW-0779">Telomere</keyword>
<dbReference type="Pfam" id="PF00400">
    <property type="entry name" value="WD40"/>
    <property type="match status" value="1"/>
</dbReference>
<dbReference type="EMBL" id="NIDE01000002">
    <property type="protein sequence ID" value="OWK45361.1"/>
    <property type="molecule type" value="Genomic_DNA"/>
</dbReference>